<dbReference type="AlphaFoldDB" id="A0A433WCL8"/>
<accession>A0A433WCL8</accession>
<dbReference type="EMBL" id="RIAR02000003">
    <property type="protein sequence ID" value="NSL91214.1"/>
    <property type="molecule type" value="Genomic_DNA"/>
</dbReference>
<comment type="caution">
    <text evidence="1">The sequence shown here is derived from an EMBL/GenBank/DDBJ whole genome shotgun (WGS) entry which is preliminary data.</text>
</comment>
<dbReference type="RefSeq" id="WP_127043335.1">
    <property type="nucleotide sequence ID" value="NZ_JAABOK010000012.1"/>
</dbReference>
<dbReference type="Pfam" id="PF13374">
    <property type="entry name" value="TPR_10"/>
    <property type="match status" value="1"/>
</dbReference>
<sequence length="150" mass="17599">MKPELLQKEAAWKQQTEEGNRLYHLNRYRESISYYYNALEIAEELLTDIDYAYLKTGVPVIDIYIISCNNIAGTYWDLQEPDSSEAYYLKPIQMIEALTQDMQLSRCLRVKASHHLIRVTVSYLDFCKKTRRTVHAGLAAGWQHHLKEKN</sequence>
<keyword evidence="2" id="KW-1185">Reference proteome</keyword>
<name>A0A433WCL8_9BACT</name>
<dbReference type="OrthoDB" id="707450at2"/>
<dbReference type="InterPro" id="IPR011990">
    <property type="entry name" value="TPR-like_helical_dom_sf"/>
</dbReference>
<gene>
    <name evidence="1" type="ORF">ECE50_030610</name>
</gene>
<proteinExistence type="predicted"/>
<dbReference type="Gene3D" id="1.25.40.10">
    <property type="entry name" value="Tetratricopeptide repeat domain"/>
    <property type="match status" value="1"/>
</dbReference>
<evidence type="ECO:0000313" key="1">
    <source>
        <dbReference type="EMBL" id="NSL91214.1"/>
    </source>
</evidence>
<evidence type="ECO:0000313" key="2">
    <source>
        <dbReference type="Proteomes" id="UP000281028"/>
    </source>
</evidence>
<dbReference type="SUPFAM" id="SSF48452">
    <property type="entry name" value="TPR-like"/>
    <property type="match status" value="1"/>
</dbReference>
<dbReference type="Proteomes" id="UP000281028">
    <property type="component" value="Unassembled WGS sequence"/>
</dbReference>
<organism evidence="1 2">
    <name type="scientific">Chitinophaga solisilvae</name>
    <dbReference type="NCBI Taxonomy" id="1233460"/>
    <lineage>
        <taxon>Bacteria</taxon>
        <taxon>Pseudomonadati</taxon>
        <taxon>Bacteroidota</taxon>
        <taxon>Chitinophagia</taxon>
        <taxon>Chitinophagales</taxon>
        <taxon>Chitinophagaceae</taxon>
        <taxon>Chitinophaga</taxon>
    </lineage>
</organism>
<reference evidence="1" key="1">
    <citation type="submission" date="2020-05" db="EMBL/GenBank/DDBJ databases">
        <title>Chitinophaga laudate sp. nov., isolated from a tropical peat swamp.</title>
        <authorList>
            <person name="Goh C.B.S."/>
            <person name="Lee M.S."/>
            <person name="Parimannan S."/>
            <person name="Pasbakhsh P."/>
            <person name="Yule C.M."/>
            <person name="Rajandas H."/>
            <person name="Loke S."/>
            <person name="Croft L."/>
            <person name="Tan J.B.L."/>
        </authorList>
    </citation>
    <scope>NUCLEOTIDE SEQUENCE</scope>
    <source>
        <strain evidence="1">Mgbs1</strain>
    </source>
</reference>
<protein>
    <submittedName>
        <fullName evidence="1">Tetratricopeptide repeat protein</fullName>
    </submittedName>
</protein>